<dbReference type="PROSITE" id="PS51318">
    <property type="entry name" value="TAT"/>
    <property type="match status" value="1"/>
</dbReference>
<sequence>MSGDDISRRRLLLGLGSAGAVGFASGTGTRAALFDRETVADNRLRAGNVDLELATTWLRRRPDEEWTAWDDRTESWTPYDGSGFDGVSYATESRVRPVVDEVREGHEGYVWTAFRVCDNPATVEVRLDGTADGDDDGEDLVDRVEGTLYYADSLDALTDPTGATTLATGSLRDLLGGSYHLGPGATGGTTGGTTDDPIALGKLEFDENEGGVLDISLEGTSQSWSGTYDAGVEEFAPADPPTFEFDGPDGAVTVELTRFYVKDADGDDREVYAFDFETTAGSVCRVEVKGGTGTNVSGTDELGPNGGTALRPPENNGGKQAAISNVVFSTCPGSGDDPEPPGCLPACEPAYLGLAWTFPDEGGPDDGWLGDRVDFTLTFDAVQCRHHDGAGGEGGRSA</sequence>
<dbReference type="EMBL" id="JBHSDS010000005">
    <property type="protein sequence ID" value="MFC4357879.1"/>
    <property type="molecule type" value="Genomic_DNA"/>
</dbReference>
<dbReference type="AlphaFoldDB" id="A0ABD5PAG1"/>
<protein>
    <recommendedName>
        <fullName evidence="4">SipW-cognate class signal peptide</fullName>
    </recommendedName>
</protein>
<evidence type="ECO:0000313" key="2">
    <source>
        <dbReference type="EMBL" id="MFC4357879.1"/>
    </source>
</evidence>
<dbReference type="RefSeq" id="WP_267624610.1">
    <property type="nucleotide sequence ID" value="NZ_JAODIW010000009.1"/>
</dbReference>
<comment type="caution">
    <text evidence="2">The sequence shown here is derived from an EMBL/GenBank/DDBJ whole genome shotgun (WGS) entry which is preliminary data.</text>
</comment>
<evidence type="ECO:0000256" key="1">
    <source>
        <dbReference type="SAM" id="MobiDB-lite"/>
    </source>
</evidence>
<reference evidence="2 3" key="1">
    <citation type="journal article" date="2019" name="Int. J. Syst. Evol. Microbiol.">
        <title>The Global Catalogue of Microorganisms (GCM) 10K type strain sequencing project: providing services to taxonomists for standard genome sequencing and annotation.</title>
        <authorList>
            <consortium name="The Broad Institute Genomics Platform"/>
            <consortium name="The Broad Institute Genome Sequencing Center for Infectious Disease"/>
            <person name="Wu L."/>
            <person name="Ma J."/>
        </authorList>
    </citation>
    <scope>NUCLEOTIDE SEQUENCE [LARGE SCALE GENOMIC DNA]</scope>
    <source>
        <strain evidence="2 3">CGMCC 1.12553</strain>
    </source>
</reference>
<dbReference type="InterPro" id="IPR006311">
    <property type="entry name" value="TAT_signal"/>
</dbReference>
<evidence type="ECO:0008006" key="4">
    <source>
        <dbReference type="Google" id="ProtNLM"/>
    </source>
</evidence>
<accession>A0ABD5PAG1</accession>
<keyword evidence="3" id="KW-1185">Reference proteome</keyword>
<feature type="region of interest" description="Disordered" evidence="1">
    <location>
        <begin position="291"/>
        <end position="318"/>
    </location>
</feature>
<evidence type="ECO:0000313" key="3">
    <source>
        <dbReference type="Proteomes" id="UP001595921"/>
    </source>
</evidence>
<name>A0ABD5PAG1_9EURY</name>
<proteinExistence type="predicted"/>
<dbReference type="Proteomes" id="UP001595921">
    <property type="component" value="Unassembled WGS sequence"/>
</dbReference>
<gene>
    <name evidence="2" type="ORF">ACFO0N_07945</name>
</gene>
<organism evidence="2 3">
    <name type="scientific">Halobium salinum</name>
    <dbReference type="NCBI Taxonomy" id="1364940"/>
    <lineage>
        <taxon>Archaea</taxon>
        <taxon>Methanobacteriati</taxon>
        <taxon>Methanobacteriota</taxon>
        <taxon>Stenosarchaea group</taxon>
        <taxon>Halobacteria</taxon>
        <taxon>Halobacteriales</taxon>
        <taxon>Haloferacaceae</taxon>
        <taxon>Halobium</taxon>
    </lineage>
</organism>